<evidence type="ECO:0000313" key="3">
    <source>
        <dbReference type="Proteomes" id="UP000239563"/>
    </source>
</evidence>
<feature type="chain" id="PRO_5015003071" description="Effector family protein Eff1" evidence="1">
    <location>
        <begin position="25"/>
        <end position="184"/>
    </location>
</feature>
<gene>
    <name evidence="2" type="ORF">SRS1_13420</name>
</gene>
<name>A0A2N8UD13_9BASI</name>
<dbReference type="Proteomes" id="UP000239563">
    <property type="component" value="Chromosome V"/>
</dbReference>
<reference evidence="2 3" key="1">
    <citation type="submission" date="2017-02" db="EMBL/GenBank/DDBJ databases">
        <authorList>
            <person name="Peterson S.W."/>
        </authorList>
    </citation>
    <scope>NUCLEOTIDE SEQUENCE [LARGE SCALE GENOMIC DNA]</scope>
    <source>
        <strain evidence="2 3">SRS1_H2-8</strain>
    </source>
</reference>
<proteinExistence type="predicted"/>
<organism evidence="2 3">
    <name type="scientific">Sporisorium reilianum f. sp. reilianum</name>
    <dbReference type="NCBI Taxonomy" id="72559"/>
    <lineage>
        <taxon>Eukaryota</taxon>
        <taxon>Fungi</taxon>
        <taxon>Dikarya</taxon>
        <taxon>Basidiomycota</taxon>
        <taxon>Ustilaginomycotina</taxon>
        <taxon>Ustilaginomycetes</taxon>
        <taxon>Ustilaginales</taxon>
        <taxon>Ustilaginaceae</taxon>
        <taxon>Sporisorium</taxon>
    </lineage>
</organism>
<accession>A0A2N8UD13</accession>
<keyword evidence="1" id="KW-0732">Signal</keyword>
<dbReference type="EMBL" id="LT795058">
    <property type="protein sequence ID" value="SJX62630.1"/>
    <property type="molecule type" value="Genomic_DNA"/>
</dbReference>
<sequence length="184" mass="21233">MTDIRRHFFPLCLLLITLLYSVLAETLLVGRDLEMNGQATMRYHDASHASVHRYHPLKFQKDPDEIWRKGPMRQRWLARAKETGAMHVQTDAQWRFLKTTYFATFIKPNLDDALAEDMGLNRVLPSVAGGDVPKEAAIFWRHFLGKSTPLKVNFLTYHGANYGIEPLHRVLTPLYPKIHPLPSQ</sequence>
<dbReference type="AlphaFoldDB" id="A0A2N8UD13"/>
<feature type="signal peptide" evidence="1">
    <location>
        <begin position="1"/>
        <end position="24"/>
    </location>
</feature>
<evidence type="ECO:0000313" key="2">
    <source>
        <dbReference type="EMBL" id="SJX62630.1"/>
    </source>
</evidence>
<evidence type="ECO:0000256" key="1">
    <source>
        <dbReference type="SAM" id="SignalP"/>
    </source>
</evidence>
<evidence type="ECO:0008006" key="4">
    <source>
        <dbReference type="Google" id="ProtNLM"/>
    </source>
</evidence>
<protein>
    <recommendedName>
        <fullName evidence="4">Effector family protein Eff1</fullName>
    </recommendedName>
</protein>